<evidence type="ECO:0000313" key="7">
    <source>
        <dbReference type="EMBL" id="AYQ99299.1"/>
    </source>
</evidence>
<keyword evidence="3" id="KW-0378">Hydrolase</keyword>
<dbReference type="KEGG" id="vg:77953015"/>
<keyword evidence="5" id="KW-0482">Metalloprotease</keyword>
<dbReference type="GO" id="GO:0046872">
    <property type="term" value="F:metal ion binding"/>
    <property type="evidence" value="ECO:0007669"/>
    <property type="project" value="UniProtKB-KW"/>
</dbReference>
<dbReference type="Pfam" id="PF14464">
    <property type="entry name" value="Prok-JAB"/>
    <property type="match status" value="1"/>
</dbReference>
<evidence type="ECO:0000256" key="2">
    <source>
        <dbReference type="ARBA" id="ARBA00022723"/>
    </source>
</evidence>
<feature type="domain" description="JAB" evidence="6">
    <location>
        <begin position="7"/>
        <end position="109"/>
    </location>
</feature>
<dbReference type="GO" id="GO:0008237">
    <property type="term" value="F:metallopeptidase activity"/>
    <property type="evidence" value="ECO:0007669"/>
    <property type="project" value="UniProtKB-KW"/>
</dbReference>
<evidence type="ECO:0000256" key="5">
    <source>
        <dbReference type="ARBA" id="ARBA00023049"/>
    </source>
</evidence>
<accession>A0A3G3LYU1</accession>
<dbReference type="GO" id="GO:0006508">
    <property type="term" value="P:proteolysis"/>
    <property type="evidence" value="ECO:0007669"/>
    <property type="project" value="UniProtKB-KW"/>
</dbReference>
<evidence type="ECO:0000259" key="6">
    <source>
        <dbReference type="Pfam" id="PF14464"/>
    </source>
</evidence>
<organism evidence="7 8">
    <name type="scientific">Brevibacterium phage Cantare</name>
    <dbReference type="NCBI Taxonomy" id="2338395"/>
    <lineage>
        <taxon>Viruses</taxon>
        <taxon>Duplodnaviria</taxon>
        <taxon>Heunggongvirae</taxon>
        <taxon>Uroviricota</taxon>
        <taxon>Caudoviricetes</taxon>
        <taxon>Cantarevirus</taxon>
        <taxon>Cantarevirus cantare</taxon>
    </lineage>
</organism>
<dbReference type="GeneID" id="77953015"/>
<dbReference type="InterPro" id="IPR028090">
    <property type="entry name" value="JAB_dom_prok"/>
</dbReference>
<gene>
    <name evidence="7" type="primary">79</name>
    <name evidence="7" type="ORF">PBI_CANTARE_79</name>
</gene>
<keyword evidence="1" id="KW-0645">Protease</keyword>
<name>A0A3G3LYU1_9CAUD</name>
<proteinExistence type="predicted"/>
<keyword evidence="8" id="KW-1185">Reference proteome</keyword>
<evidence type="ECO:0000256" key="4">
    <source>
        <dbReference type="ARBA" id="ARBA00022833"/>
    </source>
</evidence>
<dbReference type="SUPFAM" id="SSF102712">
    <property type="entry name" value="JAB1/MPN domain"/>
    <property type="match status" value="1"/>
</dbReference>
<evidence type="ECO:0000256" key="1">
    <source>
        <dbReference type="ARBA" id="ARBA00022670"/>
    </source>
</evidence>
<dbReference type="EMBL" id="MK016493">
    <property type="protein sequence ID" value="AYQ99299.1"/>
    <property type="molecule type" value="Genomic_DNA"/>
</dbReference>
<dbReference type="Gene3D" id="3.40.140.10">
    <property type="entry name" value="Cytidine Deaminase, domain 2"/>
    <property type="match status" value="1"/>
</dbReference>
<sequence>MKLKIDKAMLDEITDAGRADTNQETCAVLFGHKVNRTVVVDGYLFVPNRHRDPDLFFQINKSDVPAHQLSKIVGCFHTHLYEGHNEPSAIDIAELPKDMLGLVLHVPTGTVHAYGKSQVKLTH</sequence>
<evidence type="ECO:0000313" key="8">
    <source>
        <dbReference type="Proteomes" id="UP000279277"/>
    </source>
</evidence>
<dbReference type="Proteomes" id="UP000279277">
    <property type="component" value="Segment"/>
</dbReference>
<reference evidence="7 8" key="1">
    <citation type="submission" date="2018-10" db="EMBL/GenBank/DDBJ databases">
        <authorList>
            <person name="Zack K."/>
            <person name="Garlena R.A."/>
            <person name="Russell D.A."/>
            <person name="Pope W.H."/>
            <person name="Jacobs-Sera D."/>
            <person name="Hatfull G.F."/>
        </authorList>
    </citation>
    <scope>NUCLEOTIDE SEQUENCE [LARGE SCALE GENOMIC DNA]</scope>
</reference>
<keyword evidence="2" id="KW-0479">Metal-binding</keyword>
<evidence type="ECO:0000256" key="3">
    <source>
        <dbReference type="ARBA" id="ARBA00022801"/>
    </source>
</evidence>
<dbReference type="RefSeq" id="YP_010676654.1">
    <property type="nucleotide sequence ID" value="NC_071014.1"/>
</dbReference>
<protein>
    <recommendedName>
        <fullName evidence="6">JAB domain-containing protein</fullName>
    </recommendedName>
</protein>
<keyword evidence="4" id="KW-0862">Zinc</keyword>